<dbReference type="EMBL" id="QTUC01000001">
    <property type="protein sequence ID" value="REF36250.1"/>
    <property type="molecule type" value="Genomic_DNA"/>
</dbReference>
<reference evidence="2 3" key="1">
    <citation type="submission" date="2018-08" db="EMBL/GenBank/DDBJ databases">
        <title>Sequencing the genomes of 1000 actinobacteria strains.</title>
        <authorList>
            <person name="Klenk H.-P."/>
        </authorList>
    </citation>
    <scope>NUCLEOTIDE SEQUENCE [LARGE SCALE GENOMIC DNA]</scope>
    <source>
        <strain evidence="2 3">DSM 22891</strain>
    </source>
</reference>
<feature type="transmembrane region" description="Helical" evidence="1">
    <location>
        <begin position="70"/>
        <end position="88"/>
    </location>
</feature>
<organism evidence="2 3">
    <name type="scientific">Thermasporomyces composti</name>
    <dbReference type="NCBI Taxonomy" id="696763"/>
    <lineage>
        <taxon>Bacteria</taxon>
        <taxon>Bacillati</taxon>
        <taxon>Actinomycetota</taxon>
        <taxon>Actinomycetes</taxon>
        <taxon>Propionibacteriales</taxon>
        <taxon>Nocardioidaceae</taxon>
        <taxon>Thermasporomyces</taxon>
    </lineage>
</organism>
<keyword evidence="1" id="KW-0812">Transmembrane</keyword>
<name>A0A3D9V7X1_THECX</name>
<keyword evidence="1" id="KW-1133">Transmembrane helix</keyword>
<evidence type="ECO:0000256" key="1">
    <source>
        <dbReference type="SAM" id="Phobius"/>
    </source>
</evidence>
<keyword evidence="1" id="KW-0472">Membrane</keyword>
<sequence length="213" mass="24032">MSTSAGWRTALVRDRLLRDMRDRLLRDKGWCETRGGADVTARGRQPDATEGHDRLRAMADPVSYRLRPALGARMIGMACVWLGLAVVLEVVRRAVPVLDVLAVQFLEWFLVAIFAVLAGWGAWIVFGRRPRLVLDDEGFLNHTNRLRDSVRAAAWRDVSDVRRRDTLTGTVLVLELADGRQSVITSRLLDVAVPELEEQIRERLNAAHGYRPL</sequence>
<feature type="transmembrane region" description="Helical" evidence="1">
    <location>
        <begin position="108"/>
        <end position="126"/>
    </location>
</feature>
<evidence type="ECO:0000313" key="2">
    <source>
        <dbReference type="EMBL" id="REF36250.1"/>
    </source>
</evidence>
<protein>
    <submittedName>
        <fullName evidence="2">Uncharacterized protein</fullName>
    </submittedName>
</protein>
<comment type="caution">
    <text evidence="2">The sequence shown here is derived from an EMBL/GenBank/DDBJ whole genome shotgun (WGS) entry which is preliminary data.</text>
</comment>
<dbReference type="Proteomes" id="UP000256485">
    <property type="component" value="Unassembled WGS sequence"/>
</dbReference>
<proteinExistence type="predicted"/>
<keyword evidence="3" id="KW-1185">Reference proteome</keyword>
<evidence type="ECO:0000313" key="3">
    <source>
        <dbReference type="Proteomes" id="UP000256485"/>
    </source>
</evidence>
<dbReference type="AlphaFoldDB" id="A0A3D9V7X1"/>
<accession>A0A3D9V7X1</accession>
<gene>
    <name evidence="2" type="ORF">DFJ64_1656</name>
</gene>